<proteinExistence type="predicted"/>
<sequence length="296" mass="35434">MVIQKKFILLIMFLLLVFLNVNKEELQEKFENRLKPIPKPNNWNSLGFNQKIKIYGLNLTKEHSFFADKLRVKKYINDLNISNLKVPKLIKVLYKKDKLDLNIAKDCVIKTNNGWNDIIIIKNNKIDKMIARAKKLELKKENYEYWKDRSLVPQKKKYEDHYKFIKPEILCEEYLGDNLVDYKFYCIHGKVEFISIMKDRFKKIQKVYLDKNLNVNPYTPSKNKYNSFEITDKEKTKIKEMIIISERISSIFEFARIDLYLINNKIYFGEITLTPMACNVKINPPEYDLILGKKWH</sequence>
<gene>
    <name evidence="1" type="ORF">1_209</name>
</gene>
<accession>A0A5B8IPI6</accession>
<evidence type="ECO:0000313" key="1">
    <source>
        <dbReference type="EMBL" id="QDY51824.1"/>
    </source>
</evidence>
<evidence type="ECO:0008006" key="2">
    <source>
        <dbReference type="Google" id="ProtNLM"/>
    </source>
</evidence>
<organism evidence="1">
    <name type="scientific">Mimiviridae sp. ChoanoV1</name>
    <dbReference type="NCBI Taxonomy" id="2596887"/>
    <lineage>
        <taxon>Viruses</taxon>
        <taxon>Varidnaviria</taxon>
        <taxon>Bamfordvirae</taxon>
        <taxon>Nucleocytoviricota</taxon>
        <taxon>Megaviricetes</taxon>
        <taxon>Imitervirales</taxon>
        <taxon>Schizomimiviridae</taxon>
    </lineage>
</organism>
<dbReference type="SUPFAM" id="SSF56059">
    <property type="entry name" value="Glutathione synthetase ATP-binding domain-like"/>
    <property type="match status" value="1"/>
</dbReference>
<protein>
    <recommendedName>
        <fullName evidence="2">TupA-like ATPgrasp</fullName>
    </recommendedName>
</protein>
<dbReference type="InterPro" id="IPR029465">
    <property type="entry name" value="ATPgrasp_TupA"/>
</dbReference>
<reference evidence="1" key="1">
    <citation type="submission" date="2018-11" db="EMBL/GenBank/DDBJ databases">
        <title>A distinct lineage of giant viruses engineers rhodopsin photosystems in predatory marine eukaryotes.</title>
        <authorList>
            <person name="Needham D.M."/>
            <person name="Yoshizawa S."/>
            <person name="Hosaka T."/>
            <person name="Poirier C."/>
            <person name="Choi C.-J."/>
            <person name="Hehenberger E."/>
            <person name="Irwin N.A.T."/>
            <person name="Wilken S."/>
            <person name="Yung C.-M."/>
            <person name="Bachy C."/>
            <person name="Kurihara R."/>
            <person name="Nakajima Y."/>
            <person name="Kojima K."/>
            <person name="Kimura-Someya T."/>
            <person name="Leonard G."/>
            <person name="Malmstrom R.R."/>
            <person name="Mende D."/>
            <person name="Olson D.K."/>
            <person name="Sudo Y."/>
            <person name="Sudek S."/>
            <person name="Richards T.A."/>
            <person name="DeLong E.F."/>
            <person name="Keeling P.J."/>
            <person name="Santoro A.E."/>
            <person name="Shirouzu M."/>
            <person name="Iwasaki W."/>
            <person name="Worden A.Z."/>
        </authorList>
    </citation>
    <scope>NUCLEOTIDE SEQUENCE</scope>
</reference>
<name>A0A5B8IPI6_9VIRU</name>
<dbReference type="EMBL" id="MK250085">
    <property type="protein sequence ID" value="QDY51824.1"/>
    <property type="molecule type" value="Genomic_DNA"/>
</dbReference>
<dbReference type="Pfam" id="PF14305">
    <property type="entry name" value="ATPgrasp_TupA"/>
    <property type="match status" value="1"/>
</dbReference>